<accession>A0AAV9JV31</accession>
<feature type="domain" description="Helicase ATP-binding" evidence="14">
    <location>
        <begin position="423"/>
        <end position="605"/>
    </location>
</feature>
<comment type="similarity">
    <text evidence="2">Belongs to the SNF2/RAD54 helicase family.</text>
</comment>
<dbReference type="InterPro" id="IPR001841">
    <property type="entry name" value="Znf_RING"/>
</dbReference>
<dbReference type="InterPro" id="IPR027417">
    <property type="entry name" value="P-loop_NTPase"/>
</dbReference>
<dbReference type="InterPro" id="IPR001650">
    <property type="entry name" value="Helicase_C-like"/>
</dbReference>
<dbReference type="EMBL" id="JAVFHQ010000004">
    <property type="protein sequence ID" value="KAK4549582.1"/>
    <property type="molecule type" value="Genomic_DNA"/>
</dbReference>
<reference evidence="16 17" key="1">
    <citation type="submission" date="2021-11" db="EMBL/GenBank/DDBJ databases">
        <title>Black yeast isolated from Biological Soil Crust.</title>
        <authorList>
            <person name="Kurbessoian T."/>
        </authorList>
    </citation>
    <scope>NUCLEOTIDE SEQUENCE [LARGE SCALE GENOMIC DNA]</scope>
    <source>
        <strain evidence="16 17">CCFEE 5522</strain>
    </source>
</reference>
<evidence type="ECO:0000256" key="1">
    <source>
        <dbReference type="ARBA" id="ARBA00004123"/>
    </source>
</evidence>
<keyword evidence="6" id="KW-0378">Hydrolase</keyword>
<evidence type="ECO:0000313" key="16">
    <source>
        <dbReference type="EMBL" id="KAK4549582.1"/>
    </source>
</evidence>
<dbReference type="Gene3D" id="3.40.50.300">
    <property type="entry name" value="P-loop containing nucleotide triphosphate hydrolases"/>
    <property type="match status" value="1"/>
</dbReference>
<dbReference type="InterPro" id="IPR014905">
    <property type="entry name" value="HIRAN"/>
</dbReference>
<keyword evidence="10" id="KW-0539">Nucleus</keyword>
<keyword evidence="17" id="KW-1185">Reference proteome</keyword>
<dbReference type="GO" id="GO:0005524">
    <property type="term" value="F:ATP binding"/>
    <property type="evidence" value="ECO:0007669"/>
    <property type="project" value="UniProtKB-KW"/>
</dbReference>
<dbReference type="Gene3D" id="3.30.40.10">
    <property type="entry name" value="Zinc/RING finger domain, C3HC4 (zinc finger)"/>
    <property type="match status" value="1"/>
</dbReference>
<feature type="compositionally biased region" description="Basic and acidic residues" evidence="12">
    <location>
        <begin position="260"/>
        <end position="293"/>
    </location>
</feature>
<dbReference type="SMART" id="SM00487">
    <property type="entry name" value="DEXDc"/>
    <property type="match status" value="1"/>
</dbReference>
<evidence type="ECO:0000256" key="7">
    <source>
        <dbReference type="ARBA" id="ARBA00022806"/>
    </source>
</evidence>
<dbReference type="Gene3D" id="3.40.50.10810">
    <property type="entry name" value="Tandem AAA-ATPase domain"/>
    <property type="match status" value="1"/>
</dbReference>
<dbReference type="SMART" id="SM00490">
    <property type="entry name" value="HELICc"/>
    <property type="match status" value="1"/>
</dbReference>
<dbReference type="PROSITE" id="PS50089">
    <property type="entry name" value="ZF_RING_2"/>
    <property type="match status" value="1"/>
</dbReference>
<dbReference type="Gene3D" id="3.30.70.2330">
    <property type="match status" value="1"/>
</dbReference>
<dbReference type="InterPro" id="IPR000330">
    <property type="entry name" value="SNF2_N"/>
</dbReference>
<dbReference type="PANTHER" id="PTHR45626">
    <property type="entry name" value="TRANSCRIPTION TERMINATION FACTOR 2-RELATED"/>
    <property type="match status" value="1"/>
</dbReference>
<dbReference type="Pfam" id="PF00176">
    <property type="entry name" value="SNF2-rel_dom"/>
    <property type="match status" value="1"/>
</dbReference>
<name>A0AAV9JV31_9PEZI</name>
<dbReference type="GO" id="GO:0003676">
    <property type="term" value="F:nucleic acid binding"/>
    <property type="evidence" value="ECO:0007669"/>
    <property type="project" value="InterPro"/>
</dbReference>
<dbReference type="InterPro" id="IPR049730">
    <property type="entry name" value="SNF2/RAD54-like_C"/>
</dbReference>
<sequence length="1008" mass="110891">MAPKALTERDRNSAMASTPNDPKRKRSHTVDLTGDSSTDEDEPAQKTQKTTASRTSATQNAAATDQTPPASTAQPPPSSSAPGGSQRVYQQYNPSSSLPRQQHSQPERDAWLTAANDDEADDDVDEIVSSTQDAAENDQLHKYGDLPTKIVGVQYYRGMANSGEYILMRREPGNPYDSNAIRIDNVAGTQIGHIPKRIAEKLAKYMDRGWLFCEGRLAGSVGAFDCPLEVDLYGPDPQSEAGKQLAAKMVADKIPTKALKEAEQREKERQKKAEQERKKREQEEKKRLAEARRAAAGAGKGGRIPSSQNPQWAATQSQPGESSQPVMDDLLEASQRFNPRQTGQTTDQYGMQEDALKNLPMATKPQSIKTEMLPYQLQALKWLLDQENPQPPPPGSKDAVQLWKRHDSQNNAFTNIATNHSVKEAPTFASGGILADDMGLGKTLEMISLLVADAEKNGRGTTLVVAPLSVMSNWSGQIATHVHEDKALKVYTYHGAGRVAMKAEDFAQYDVVITTYQTLASDYMPRGGKGAASKQPERRLRPSGLYSMDWRRIILDEGHTVRNPASKGAAAVTAVMARSRWALTGTPIVNSLKDLYSLLRFIGITGGLDRLEVFNSVLIRPLKSGEPSATFLLQAIMTAFTLRRRKEMAFIDLRLPKLDEYVHRIDFTAKEKERYVALAKEAQGVLTKVQKKGSAQGFAHLLEVLLRMRQCCNHWQLCGERVTRLLAQLEANGTVDLTPESKKGLQDMLQLQIQSQEDCAVCLETLHNPVITTCGHAFGQECIAKVIETQHKCPMCRAPLPDVESTCVQPANEHGDEVADDEMDLTQSSSKLEALMKILAATKASGKGEKTVVFSQWTRFLDIIQSRLDREGYVYCRLDGTMSAGRRDAALAALADDANCTILLASLGVCAVGLNLTAANQIILGDSWWAPAIEDQAVDRVHRLGQGRETRVWRLVVEGSIEDQVLEVQGEKRRLMQLAFSEGEGKRGVGRRMGRLGEIERLLGGQGG</sequence>
<dbReference type="GO" id="GO:0008094">
    <property type="term" value="F:ATP-dependent activity, acting on DNA"/>
    <property type="evidence" value="ECO:0007669"/>
    <property type="project" value="TreeGrafter"/>
</dbReference>
<dbReference type="Pfam" id="PF13923">
    <property type="entry name" value="zf-C3HC4_2"/>
    <property type="match status" value="1"/>
</dbReference>
<dbReference type="GO" id="GO:0008270">
    <property type="term" value="F:zinc ion binding"/>
    <property type="evidence" value="ECO:0007669"/>
    <property type="project" value="UniProtKB-KW"/>
</dbReference>
<feature type="compositionally biased region" description="Basic and acidic residues" evidence="12">
    <location>
        <begin position="1"/>
        <end position="12"/>
    </location>
</feature>
<dbReference type="GO" id="GO:0016818">
    <property type="term" value="F:hydrolase activity, acting on acid anhydrides, in phosphorus-containing anhydrides"/>
    <property type="evidence" value="ECO:0007669"/>
    <property type="project" value="InterPro"/>
</dbReference>
<dbReference type="GO" id="GO:0004386">
    <property type="term" value="F:helicase activity"/>
    <property type="evidence" value="ECO:0007669"/>
    <property type="project" value="UniProtKB-KW"/>
</dbReference>
<evidence type="ECO:0000256" key="2">
    <source>
        <dbReference type="ARBA" id="ARBA00007025"/>
    </source>
</evidence>
<evidence type="ECO:0000256" key="6">
    <source>
        <dbReference type="ARBA" id="ARBA00022801"/>
    </source>
</evidence>
<dbReference type="Proteomes" id="UP001324427">
    <property type="component" value="Unassembled WGS sequence"/>
</dbReference>
<keyword evidence="3" id="KW-0479">Metal-binding</keyword>
<gene>
    <name evidence="16" type="ORF">LTR36_006579</name>
</gene>
<dbReference type="Pfam" id="PF00271">
    <property type="entry name" value="Helicase_C"/>
    <property type="match status" value="1"/>
</dbReference>
<evidence type="ECO:0000256" key="4">
    <source>
        <dbReference type="ARBA" id="ARBA00022741"/>
    </source>
</evidence>
<dbReference type="CDD" id="cd18793">
    <property type="entry name" value="SF2_C_SNF"/>
    <property type="match status" value="1"/>
</dbReference>
<dbReference type="SMART" id="SM00184">
    <property type="entry name" value="RING"/>
    <property type="match status" value="1"/>
</dbReference>
<evidence type="ECO:0000256" key="10">
    <source>
        <dbReference type="ARBA" id="ARBA00023242"/>
    </source>
</evidence>
<keyword evidence="5 11" id="KW-0863">Zinc-finger</keyword>
<dbReference type="InterPro" id="IPR050628">
    <property type="entry name" value="SNF2_RAD54_helicase_TF"/>
</dbReference>
<evidence type="ECO:0000259" key="14">
    <source>
        <dbReference type="PROSITE" id="PS51192"/>
    </source>
</evidence>
<dbReference type="PROSITE" id="PS51194">
    <property type="entry name" value="HELICASE_CTER"/>
    <property type="match status" value="1"/>
</dbReference>
<dbReference type="GO" id="GO:0006281">
    <property type="term" value="P:DNA repair"/>
    <property type="evidence" value="ECO:0007669"/>
    <property type="project" value="TreeGrafter"/>
</dbReference>
<dbReference type="Pfam" id="PF08797">
    <property type="entry name" value="HIRAN"/>
    <property type="match status" value="1"/>
</dbReference>
<dbReference type="PROSITE" id="PS51192">
    <property type="entry name" value="HELICASE_ATP_BIND_1"/>
    <property type="match status" value="1"/>
</dbReference>
<dbReference type="SUPFAM" id="SSF57850">
    <property type="entry name" value="RING/U-box"/>
    <property type="match status" value="1"/>
</dbReference>
<dbReference type="AlphaFoldDB" id="A0AAV9JV31"/>
<evidence type="ECO:0000256" key="3">
    <source>
        <dbReference type="ARBA" id="ARBA00022723"/>
    </source>
</evidence>
<feature type="compositionally biased region" description="Polar residues" evidence="12">
    <location>
        <begin position="87"/>
        <end position="104"/>
    </location>
</feature>
<protein>
    <submittedName>
        <fullName evidence="16">Uncharacterized protein</fullName>
    </submittedName>
</protein>
<feature type="domain" description="Helicase C-terminal" evidence="15">
    <location>
        <begin position="834"/>
        <end position="984"/>
    </location>
</feature>
<evidence type="ECO:0000313" key="17">
    <source>
        <dbReference type="Proteomes" id="UP001324427"/>
    </source>
</evidence>
<dbReference type="InterPro" id="IPR038718">
    <property type="entry name" value="SNF2-like_sf"/>
</dbReference>
<feature type="region of interest" description="Disordered" evidence="12">
    <location>
        <begin position="1"/>
        <end position="107"/>
    </location>
</feature>
<evidence type="ECO:0000259" key="15">
    <source>
        <dbReference type="PROSITE" id="PS51194"/>
    </source>
</evidence>
<evidence type="ECO:0000256" key="8">
    <source>
        <dbReference type="ARBA" id="ARBA00022833"/>
    </source>
</evidence>
<keyword evidence="4" id="KW-0547">Nucleotide-binding</keyword>
<feature type="compositionally biased region" description="Polar residues" evidence="12">
    <location>
        <begin position="305"/>
        <end position="325"/>
    </location>
</feature>
<comment type="caution">
    <text evidence="16">The sequence shown here is derived from an EMBL/GenBank/DDBJ whole genome shotgun (WGS) entry which is preliminary data.</text>
</comment>
<proteinExistence type="inferred from homology"/>
<dbReference type="InterPro" id="IPR014001">
    <property type="entry name" value="Helicase_ATP-bd"/>
</dbReference>
<dbReference type="InterPro" id="IPR013083">
    <property type="entry name" value="Znf_RING/FYVE/PHD"/>
</dbReference>
<dbReference type="SUPFAM" id="SSF52540">
    <property type="entry name" value="P-loop containing nucleoside triphosphate hydrolases"/>
    <property type="match status" value="2"/>
</dbReference>
<comment type="subcellular location">
    <subcellularLocation>
        <location evidence="1">Nucleus</location>
    </subcellularLocation>
</comment>
<evidence type="ECO:0000256" key="9">
    <source>
        <dbReference type="ARBA" id="ARBA00022840"/>
    </source>
</evidence>
<evidence type="ECO:0000256" key="12">
    <source>
        <dbReference type="SAM" id="MobiDB-lite"/>
    </source>
</evidence>
<dbReference type="SMART" id="SM00910">
    <property type="entry name" value="HIRAN"/>
    <property type="match status" value="1"/>
</dbReference>
<keyword evidence="9" id="KW-0067">ATP-binding</keyword>
<organism evidence="16 17">
    <name type="scientific">Oleoguttula mirabilis</name>
    <dbReference type="NCBI Taxonomy" id="1507867"/>
    <lineage>
        <taxon>Eukaryota</taxon>
        <taxon>Fungi</taxon>
        <taxon>Dikarya</taxon>
        <taxon>Ascomycota</taxon>
        <taxon>Pezizomycotina</taxon>
        <taxon>Dothideomycetes</taxon>
        <taxon>Dothideomycetidae</taxon>
        <taxon>Mycosphaerellales</taxon>
        <taxon>Teratosphaeriaceae</taxon>
        <taxon>Oleoguttula</taxon>
    </lineage>
</organism>
<feature type="region of interest" description="Disordered" evidence="12">
    <location>
        <begin position="260"/>
        <end position="325"/>
    </location>
</feature>
<feature type="compositionally biased region" description="Polar residues" evidence="12">
    <location>
        <begin position="45"/>
        <end position="60"/>
    </location>
</feature>
<evidence type="ECO:0000256" key="5">
    <source>
        <dbReference type="ARBA" id="ARBA00022771"/>
    </source>
</evidence>
<evidence type="ECO:0000256" key="11">
    <source>
        <dbReference type="PROSITE-ProRule" id="PRU00175"/>
    </source>
</evidence>
<feature type="compositionally biased region" description="Low complexity" evidence="12">
    <location>
        <begin position="61"/>
        <end position="73"/>
    </location>
</feature>
<dbReference type="PANTHER" id="PTHR45626:SF11">
    <property type="entry name" value="FAMILY HELICASE, PUTATIVE (AFU_ORTHOLOGUE AFUA_5G06590)-RELATED"/>
    <property type="match status" value="1"/>
</dbReference>
<evidence type="ECO:0000259" key="13">
    <source>
        <dbReference type="PROSITE" id="PS50089"/>
    </source>
</evidence>
<keyword evidence="8" id="KW-0862">Zinc</keyword>
<feature type="domain" description="RING-type" evidence="13">
    <location>
        <begin position="759"/>
        <end position="797"/>
    </location>
</feature>
<keyword evidence="7" id="KW-0347">Helicase</keyword>
<dbReference type="GO" id="GO:0005634">
    <property type="term" value="C:nucleus"/>
    <property type="evidence" value="ECO:0007669"/>
    <property type="project" value="UniProtKB-SubCell"/>
</dbReference>